<accession>A0AAD9UZN8</accession>
<dbReference type="Proteomes" id="UP001249851">
    <property type="component" value="Unassembled WGS sequence"/>
</dbReference>
<dbReference type="PANTHER" id="PTHR47399:SF1">
    <property type="entry name" value="TRANSMEMBRANE PROTEIN 121B"/>
    <property type="match status" value="1"/>
</dbReference>
<comment type="similarity">
    <text evidence="1">Belongs to the TMEM121 family.</text>
</comment>
<dbReference type="EMBL" id="JARQWQ010000061">
    <property type="protein sequence ID" value="KAK2555692.1"/>
    <property type="molecule type" value="Genomic_DNA"/>
</dbReference>
<keyword evidence="2" id="KW-0472">Membrane</keyword>
<sequence>MANCARVMDKVFLWGGRALFLALMVTQCLFLASYPANYKNNSTWYLTSLSYAPSVLMCFFLVLSKKAKLRWLFLTWGLYVLGLVVSTAIVFTTVGDSLDKERFLGPNVLKKVLCITPVLLLLLLKNAEDVKDHKDLVSSLCFQIVLDLFDAIEIIDIVLEEREHSYGISKEFGIAMVVLACISFLLSPWKMAENDVEKRKLRRRTAKWRYIVEMIVENFAFLVIRLVIVFKYNKDESIFIAKNGIAFVLGFMEIRDLKDGVNSGEGTEISKTSG</sequence>
<evidence type="ECO:0000313" key="4">
    <source>
        <dbReference type="Proteomes" id="UP001249851"/>
    </source>
</evidence>
<feature type="transmembrane region" description="Helical" evidence="2">
    <location>
        <begin position="71"/>
        <end position="91"/>
    </location>
</feature>
<evidence type="ECO:0000313" key="3">
    <source>
        <dbReference type="EMBL" id="KAK2555692.1"/>
    </source>
</evidence>
<gene>
    <name evidence="3" type="ORF">P5673_022723</name>
</gene>
<feature type="transmembrane region" description="Helical" evidence="2">
    <location>
        <begin position="171"/>
        <end position="189"/>
    </location>
</feature>
<reference evidence="3" key="1">
    <citation type="journal article" date="2023" name="G3 (Bethesda)">
        <title>Whole genome assembly and annotation of the endangered Caribbean coral Acropora cervicornis.</title>
        <authorList>
            <person name="Selwyn J.D."/>
            <person name="Vollmer S.V."/>
        </authorList>
    </citation>
    <scope>NUCLEOTIDE SEQUENCE</scope>
    <source>
        <strain evidence="3">K2</strain>
    </source>
</reference>
<feature type="transmembrane region" description="Helical" evidence="2">
    <location>
        <begin position="210"/>
        <end position="230"/>
    </location>
</feature>
<keyword evidence="4" id="KW-1185">Reference proteome</keyword>
<keyword evidence="2" id="KW-1133">Transmembrane helix</keyword>
<comment type="caution">
    <text evidence="3">The sequence shown here is derived from an EMBL/GenBank/DDBJ whole genome shotgun (WGS) entry which is preliminary data.</text>
</comment>
<protein>
    <submittedName>
        <fullName evidence="3">Uncharacterized protein</fullName>
    </submittedName>
</protein>
<reference evidence="3" key="2">
    <citation type="journal article" date="2023" name="Science">
        <title>Genomic signatures of disease resistance in endangered staghorn corals.</title>
        <authorList>
            <person name="Vollmer S.V."/>
            <person name="Selwyn J.D."/>
            <person name="Despard B.A."/>
            <person name="Roesel C.L."/>
        </authorList>
    </citation>
    <scope>NUCLEOTIDE SEQUENCE</scope>
    <source>
        <strain evidence="3">K2</strain>
    </source>
</reference>
<dbReference type="Pfam" id="PF14997">
    <property type="entry name" value="CECR6_TMEM121"/>
    <property type="match status" value="1"/>
</dbReference>
<organism evidence="3 4">
    <name type="scientific">Acropora cervicornis</name>
    <name type="common">Staghorn coral</name>
    <dbReference type="NCBI Taxonomy" id="6130"/>
    <lineage>
        <taxon>Eukaryota</taxon>
        <taxon>Metazoa</taxon>
        <taxon>Cnidaria</taxon>
        <taxon>Anthozoa</taxon>
        <taxon>Hexacorallia</taxon>
        <taxon>Scleractinia</taxon>
        <taxon>Astrocoeniina</taxon>
        <taxon>Acroporidae</taxon>
        <taxon>Acropora</taxon>
    </lineage>
</organism>
<feature type="transmembrane region" description="Helical" evidence="2">
    <location>
        <begin position="44"/>
        <end position="64"/>
    </location>
</feature>
<dbReference type="InterPro" id="IPR032776">
    <property type="entry name" value="CECR6/TMEM121"/>
</dbReference>
<evidence type="ECO:0000256" key="2">
    <source>
        <dbReference type="SAM" id="Phobius"/>
    </source>
</evidence>
<evidence type="ECO:0000256" key="1">
    <source>
        <dbReference type="ARBA" id="ARBA00007711"/>
    </source>
</evidence>
<name>A0AAD9UZN8_ACRCE</name>
<keyword evidence="2" id="KW-0812">Transmembrane</keyword>
<dbReference type="PANTHER" id="PTHR47399">
    <property type="entry name" value="TRANSMEMBRANE PROTEIN 121B"/>
    <property type="match status" value="1"/>
</dbReference>
<dbReference type="AlphaFoldDB" id="A0AAD9UZN8"/>
<proteinExistence type="inferred from homology"/>
<dbReference type="InterPro" id="IPR026624">
    <property type="entry name" value="CECR6"/>
</dbReference>
<feature type="transmembrane region" description="Helical" evidence="2">
    <location>
        <begin position="12"/>
        <end position="32"/>
    </location>
</feature>